<feature type="transmembrane region" description="Helical" evidence="5">
    <location>
        <begin position="75"/>
        <end position="93"/>
    </location>
</feature>
<dbReference type="GO" id="GO:0009403">
    <property type="term" value="P:toxin biosynthetic process"/>
    <property type="evidence" value="ECO:0007669"/>
    <property type="project" value="InterPro"/>
</dbReference>
<accession>A0A368BKH7</accession>
<dbReference type="PANTHER" id="PTHR36926">
    <property type="entry name" value="COLICIN V PRODUCTION PROTEIN"/>
    <property type="match status" value="1"/>
</dbReference>
<sequence length="185" mass="21139">MWRGYSLESLALSIFDYVVIGIIILSGLIAFFKGFIQESLSLLLWIFAFAASIFLNEYLDSYFSDYINNPEIRRILLIVIIFIGILFIGGYLVKLIRSLVQWSGMGGLDRLLGVIFGFIRGIILILLIYLILPSEFKQSNFVENSKSAQYLKKYAPLTEKFFKSMISNRNSVMLESNISTIQETT</sequence>
<comment type="caution">
    <text evidence="6">The sequence shown here is derived from an EMBL/GenBank/DDBJ whole genome shotgun (WGS) entry which is preliminary data.</text>
</comment>
<dbReference type="PANTHER" id="PTHR36926:SF1">
    <property type="entry name" value="COLICIN V PRODUCTION PROTEIN"/>
    <property type="match status" value="1"/>
</dbReference>
<name>A0A368BKH7_9GAMM</name>
<evidence type="ECO:0000313" key="7">
    <source>
        <dbReference type="Proteomes" id="UP000253032"/>
    </source>
</evidence>
<feature type="transmembrane region" description="Helical" evidence="5">
    <location>
        <begin position="42"/>
        <end position="63"/>
    </location>
</feature>
<evidence type="ECO:0000256" key="2">
    <source>
        <dbReference type="ARBA" id="ARBA00022692"/>
    </source>
</evidence>
<proteinExistence type="predicted"/>
<dbReference type="InterPro" id="IPR003825">
    <property type="entry name" value="Colicin-V_CvpA"/>
</dbReference>
<evidence type="ECO:0000256" key="1">
    <source>
        <dbReference type="ARBA" id="ARBA00004141"/>
    </source>
</evidence>
<dbReference type="EMBL" id="QOPC01000017">
    <property type="protein sequence ID" value="RCL37813.1"/>
    <property type="molecule type" value="Genomic_DNA"/>
</dbReference>
<keyword evidence="2 5" id="KW-0812">Transmembrane</keyword>
<evidence type="ECO:0000256" key="4">
    <source>
        <dbReference type="ARBA" id="ARBA00023136"/>
    </source>
</evidence>
<gene>
    <name evidence="6" type="ORF">DBW98_03400</name>
</gene>
<keyword evidence="4 5" id="KW-0472">Membrane</keyword>
<dbReference type="AlphaFoldDB" id="A0A368BKH7"/>
<evidence type="ECO:0000256" key="5">
    <source>
        <dbReference type="SAM" id="Phobius"/>
    </source>
</evidence>
<reference evidence="6 7" key="1">
    <citation type="journal article" date="2018" name="Microbiome">
        <title>Fine metagenomic profile of the Mediterranean stratified and mixed water columns revealed by assembly and recruitment.</title>
        <authorList>
            <person name="Haro-Moreno J.M."/>
            <person name="Lopez-Perez M."/>
            <person name="De La Torre J.R."/>
            <person name="Picazo A."/>
            <person name="Camacho A."/>
            <person name="Rodriguez-Valera F."/>
        </authorList>
    </citation>
    <scope>NUCLEOTIDE SEQUENCE [LARGE SCALE GENOMIC DNA]</scope>
    <source>
        <strain evidence="6">MED-G84</strain>
    </source>
</reference>
<feature type="transmembrane region" description="Helical" evidence="5">
    <location>
        <begin position="113"/>
        <end position="132"/>
    </location>
</feature>
<feature type="transmembrane region" description="Helical" evidence="5">
    <location>
        <begin position="12"/>
        <end position="36"/>
    </location>
</feature>
<keyword evidence="3 5" id="KW-1133">Transmembrane helix</keyword>
<dbReference type="GO" id="GO:0016020">
    <property type="term" value="C:membrane"/>
    <property type="evidence" value="ECO:0007669"/>
    <property type="project" value="UniProtKB-SubCell"/>
</dbReference>
<dbReference type="Proteomes" id="UP000253032">
    <property type="component" value="Unassembled WGS sequence"/>
</dbReference>
<evidence type="ECO:0000256" key="3">
    <source>
        <dbReference type="ARBA" id="ARBA00022989"/>
    </source>
</evidence>
<dbReference type="InterPro" id="IPR052719">
    <property type="entry name" value="CvpA-like"/>
</dbReference>
<evidence type="ECO:0000313" key="6">
    <source>
        <dbReference type="EMBL" id="RCL37813.1"/>
    </source>
</evidence>
<dbReference type="Pfam" id="PF02674">
    <property type="entry name" value="Colicin_V"/>
    <property type="match status" value="1"/>
</dbReference>
<comment type="subcellular location">
    <subcellularLocation>
        <location evidence="1">Membrane</location>
        <topology evidence="1">Multi-pass membrane protein</topology>
    </subcellularLocation>
</comment>
<organism evidence="6 7">
    <name type="scientific">SAR86 cluster bacterium</name>
    <dbReference type="NCBI Taxonomy" id="2030880"/>
    <lineage>
        <taxon>Bacteria</taxon>
        <taxon>Pseudomonadati</taxon>
        <taxon>Pseudomonadota</taxon>
        <taxon>Gammaproteobacteria</taxon>
        <taxon>SAR86 cluster</taxon>
    </lineage>
</organism>
<protein>
    <submittedName>
        <fullName evidence="6">CvpA family protein</fullName>
    </submittedName>
</protein>